<dbReference type="AlphaFoldDB" id="A0A7C4H778"/>
<gene>
    <name evidence="8" type="ORF">ENU21_01260</name>
</gene>
<evidence type="ECO:0000256" key="5">
    <source>
        <dbReference type="ARBA" id="ARBA00022842"/>
    </source>
</evidence>
<name>A0A7C4H778_THEPE</name>
<keyword evidence="3" id="KW-0479">Metal-binding</keyword>
<dbReference type="GO" id="GO:0046872">
    <property type="term" value="F:metal ion binding"/>
    <property type="evidence" value="ECO:0007669"/>
    <property type="project" value="UniProtKB-KW"/>
</dbReference>
<dbReference type="GO" id="GO:0004518">
    <property type="term" value="F:nuclease activity"/>
    <property type="evidence" value="ECO:0007669"/>
    <property type="project" value="UniProtKB-KW"/>
</dbReference>
<comment type="similarity">
    <text evidence="6">Belongs to the PINc/VapC protein family.</text>
</comment>
<dbReference type="InterPro" id="IPR029060">
    <property type="entry name" value="PIN-like_dom_sf"/>
</dbReference>
<keyword evidence="2" id="KW-0540">Nuclease</keyword>
<keyword evidence="4" id="KW-0378">Hydrolase</keyword>
<proteinExistence type="inferred from homology"/>
<sequence>MKLLLDTSFILELRRGSGAAESKLRELADSASDVGVSVLSVYELYLGASLYFLKTGSTAELAWLESFLSWVSVYPLSRSSAEVAARVKAEAMLRGLQIPDLDLLIATSAGPDTLLLTFDRDHEGARQHLSRYGVEVVYLGKR</sequence>
<evidence type="ECO:0000256" key="3">
    <source>
        <dbReference type="ARBA" id="ARBA00022723"/>
    </source>
</evidence>
<comment type="cofactor">
    <cofactor evidence="1">
        <name>Mg(2+)</name>
        <dbReference type="ChEBI" id="CHEBI:18420"/>
    </cofactor>
</comment>
<dbReference type="Pfam" id="PF01850">
    <property type="entry name" value="PIN"/>
    <property type="match status" value="1"/>
</dbReference>
<dbReference type="SUPFAM" id="SSF88723">
    <property type="entry name" value="PIN domain-like"/>
    <property type="match status" value="1"/>
</dbReference>
<dbReference type="PANTHER" id="PTHR33653">
    <property type="entry name" value="RIBONUCLEASE VAPC2"/>
    <property type="match status" value="1"/>
</dbReference>
<feature type="domain" description="PIN" evidence="7">
    <location>
        <begin position="4"/>
        <end position="123"/>
    </location>
</feature>
<keyword evidence="5" id="KW-0460">Magnesium</keyword>
<protein>
    <submittedName>
        <fullName evidence="8">Type II toxin-antitoxin system VapC family toxin</fullName>
    </submittedName>
</protein>
<comment type="caution">
    <text evidence="8">The sequence shown here is derived from an EMBL/GenBank/DDBJ whole genome shotgun (WGS) entry which is preliminary data.</text>
</comment>
<evidence type="ECO:0000259" key="7">
    <source>
        <dbReference type="Pfam" id="PF01850"/>
    </source>
</evidence>
<evidence type="ECO:0000256" key="2">
    <source>
        <dbReference type="ARBA" id="ARBA00022722"/>
    </source>
</evidence>
<dbReference type="EMBL" id="DTBQ01000036">
    <property type="protein sequence ID" value="HGM46367.1"/>
    <property type="molecule type" value="Genomic_DNA"/>
</dbReference>
<dbReference type="CDD" id="cd09881">
    <property type="entry name" value="PIN_VapC4-5_FitB-like"/>
    <property type="match status" value="1"/>
</dbReference>
<evidence type="ECO:0000256" key="1">
    <source>
        <dbReference type="ARBA" id="ARBA00001946"/>
    </source>
</evidence>
<reference evidence="8" key="1">
    <citation type="journal article" date="2020" name="mSystems">
        <title>Genome- and Community-Level Interaction Insights into Carbon Utilization and Element Cycling Functions of Hydrothermarchaeota in Hydrothermal Sediment.</title>
        <authorList>
            <person name="Zhou Z."/>
            <person name="Liu Y."/>
            <person name="Xu W."/>
            <person name="Pan J."/>
            <person name="Luo Z.H."/>
            <person name="Li M."/>
        </authorList>
    </citation>
    <scope>NUCLEOTIDE SEQUENCE</scope>
    <source>
        <strain evidence="8">SpSt-649</strain>
    </source>
</reference>
<dbReference type="GO" id="GO:0016787">
    <property type="term" value="F:hydrolase activity"/>
    <property type="evidence" value="ECO:0007669"/>
    <property type="project" value="UniProtKB-KW"/>
</dbReference>
<dbReference type="InterPro" id="IPR002716">
    <property type="entry name" value="PIN_dom"/>
</dbReference>
<accession>A0A7C4H778</accession>
<evidence type="ECO:0000256" key="4">
    <source>
        <dbReference type="ARBA" id="ARBA00022801"/>
    </source>
</evidence>
<organism evidence="8">
    <name type="scientific">Thermofilum pendens</name>
    <dbReference type="NCBI Taxonomy" id="2269"/>
    <lineage>
        <taxon>Archaea</taxon>
        <taxon>Thermoproteota</taxon>
        <taxon>Thermoprotei</taxon>
        <taxon>Thermofilales</taxon>
        <taxon>Thermofilaceae</taxon>
        <taxon>Thermofilum</taxon>
    </lineage>
</organism>
<dbReference type="PANTHER" id="PTHR33653:SF1">
    <property type="entry name" value="RIBONUCLEASE VAPC2"/>
    <property type="match status" value="1"/>
</dbReference>
<dbReference type="InterPro" id="IPR050556">
    <property type="entry name" value="Type_II_TA_system_RNase"/>
</dbReference>
<evidence type="ECO:0000313" key="8">
    <source>
        <dbReference type="EMBL" id="HGM46367.1"/>
    </source>
</evidence>
<evidence type="ECO:0000256" key="6">
    <source>
        <dbReference type="ARBA" id="ARBA00038093"/>
    </source>
</evidence>
<dbReference type="Gene3D" id="3.40.50.1010">
    <property type="entry name" value="5'-nuclease"/>
    <property type="match status" value="1"/>
</dbReference>